<evidence type="ECO:0000313" key="1">
    <source>
        <dbReference type="EMBL" id="KAK7241133.1"/>
    </source>
</evidence>
<evidence type="ECO:0000313" key="2">
    <source>
        <dbReference type="Proteomes" id="UP001363151"/>
    </source>
</evidence>
<gene>
    <name evidence="1" type="ORF">SO694_00052022</name>
</gene>
<sequence>MHCVIGKGNGSKYDVRYFDDDAVETHVAWRHLAAFDARLLDSSSSDADSDASSEGASVDDPVAEAVRELAKAVARDPVASVVADLRRQAFVAEPADIAFDPAAAAAVRDILRRHGDFVLDLVIVPLLLIKDPACRAYFLGRVAPGLAGPFVAPEAAAAAVRGALEATCASLDDADWRRVAKTNVGRTKTIHGPAMALKFLGGGGSLVAIAATLNGSGRSFANIARFGARVDAAVASSVFSGINAALARAPSQGLLGPYNRAWLISRATAFLGVRCAANASTTWHEATRVLGYVEDPRIPALDARGAGATPLDVLKIAGCGRADVWYLPMAMCLQRRAAP</sequence>
<organism evidence="1 2">
    <name type="scientific">Aureococcus anophagefferens</name>
    <name type="common">Harmful bloom alga</name>
    <dbReference type="NCBI Taxonomy" id="44056"/>
    <lineage>
        <taxon>Eukaryota</taxon>
        <taxon>Sar</taxon>
        <taxon>Stramenopiles</taxon>
        <taxon>Ochrophyta</taxon>
        <taxon>Pelagophyceae</taxon>
        <taxon>Pelagomonadales</taxon>
        <taxon>Pelagomonadaceae</taxon>
        <taxon>Aureococcus</taxon>
    </lineage>
</organism>
<accession>A0ABR1FY00</accession>
<dbReference type="EMBL" id="JBBJCI010000205">
    <property type="protein sequence ID" value="KAK7241133.1"/>
    <property type="molecule type" value="Genomic_DNA"/>
</dbReference>
<dbReference type="Proteomes" id="UP001363151">
    <property type="component" value="Unassembled WGS sequence"/>
</dbReference>
<proteinExistence type="predicted"/>
<name>A0ABR1FY00_AURAN</name>
<comment type="caution">
    <text evidence="1">The sequence shown here is derived from an EMBL/GenBank/DDBJ whole genome shotgun (WGS) entry which is preliminary data.</text>
</comment>
<reference evidence="1 2" key="1">
    <citation type="submission" date="2024-03" db="EMBL/GenBank/DDBJ databases">
        <title>Aureococcus anophagefferens CCMP1851 and Kratosvirus quantuckense: Draft genome of a second virus-susceptible host strain in the model system.</title>
        <authorList>
            <person name="Chase E."/>
            <person name="Truchon A.R."/>
            <person name="Schepens W."/>
            <person name="Wilhelm S.W."/>
        </authorList>
    </citation>
    <scope>NUCLEOTIDE SEQUENCE [LARGE SCALE GENOMIC DNA]</scope>
    <source>
        <strain evidence="1 2">CCMP1851</strain>
    </source>
</reference>
<protein>
    <submittedName>
        <fullName evidence="1">Uncharacterized protein</fullName>
    </submittedName>
</protein>
<keyword evidence="2" id="KW-1185">Reference proteome</keyword>